<feature type="compositionally biased region" description="Polar residues" evidence="1">
    <location>
        <begin position="589"/>
        <end position="598"/>
    </location>
</feature>
<dbReference type="InParanoid" id="A0A0G4EI63"/>
<evidence type="ECO:0000256" key="1">
    <source>
        <dbReference type="SAM" id="MobiDB-lite"/>
    </source>
</evidence>
<feature type="compositionally biased region" description="Low complexity" evidence="1">
    <location>
        <begin position="178"/>
        <end position="191"/>
    </location>
</feature>
<feature type="region of interest" description="Disordered" evidence="1">
    <location>
        <begin position="1"/>
        <end position="33"/>
    </location>
</feature>
<reference evidence="2 3" key="1">
    <citation type="submission" date="2014-11" db="EMBL/GenBank/DDBJ databases">
        <authorList>
            <person name="Zhu J."/>
            <person name="Qi W."/>
            <person name="Song R."/>
        </authorList>
    </citation>
    <scope>NUCLEOTIDE SEQUENCE [LARGE SCALE GENOMIC DNA]</scope>
</reference>
<gene>
    <name evidence="2" type="ORF">Vbra_1676</name>
</gene>
<organism evidence="2 3">
    <name type="scientific">Vitrella brassicaformis (strain CCMP3155)</name>
    <dbReference type="NCBI Taxonomy" id="1169540"/>
    <lineage>
        <taxon>Eukaryota</taxon>
        <taxon>Sar</taxon>
        <taxon>Alveolata</taxon>
        <taxon>Colpodellida</taxon>
        <taxon>Vitrellaceae</taxon>
        <taxon>Vitrella</taxon>
    </lineage>
</organism>
<sequence length="598" mass="64444">MVDRVLPPMDSSDSGPTDPGEGRGGGASGDGSLRDVIDQIYAVSCQMAASSEAAKLRIPQTDKNKEACASLAGRLSDVLKTLTDANATLSTELTQIPSEQVTHRKDSNGKGFRWLYNVNDRPPGLSESSNETDKAAQHSKAVSTGDGKRSRVDTSPAAAAVASSSEGGSISVGGAAGGTQQQRGSSQGYGRPCLPGLPEAETRQKATDETFGVFRRFTITADEINSYKRIQKLDDLRHLSKIQTADVPPFDILPCVSEFLEESRATLKELRVWENWSCDRHIPTQRSPGDPIPFPRLTDMDIQDHASVEHVSERRWAFPALRSLRADSVSSSEDAEPLARLVERSPKIERLEASHIEFITGAWASFNTALSGCPHITTITGIAFEPDEIDRVSQLKETLNQHWAKPESKDVGKKLGLVLKFASIDVSFGQGAAAAGAEGINKWAAEVNCQVEWRPNRGELSINCSWEGANALPAPGGPYSEIVTQLPAEATEVELELGGMALHPSWRDKLVFPKAKTLVIKADSSVTATRLVDSIPEWMTEREGGGQTAPSRSFPHVEQLSVEVTAHFSLSGLPSAPSKLSPRRGLDETQGSLFSLSA</sequence>
<keyword evidence="3" id="KW-1185">Reference proteome</keyword>
<feature type="region of interest" description="Disordered" evidence="1">
    <location>
        <begin position="99"/>
        <end position="205"/>
    </location>
</feature>
<dbReference type="PhylomeDB" id="A0A0G4EI63"/>
<dbReference type="VEuPathDB" id="CryptoDB:Vbra_1676"/>
<feature type="compositionally biased region" description="Low complexity" evidence="1">
    <location>
        <begin position="155"/>
        <end position="169"/>
    </location>
</feature>
<evidence type="ECO:0000313" key="3">
    <source>
        <dbReference type="Proteomes" id="UP000041254"/>
    </source>
</evidence>
<name>A0A0G4EI63_VITBC</name>
<dbReference type="EMBL" id="CDMY01000241">
    <property type="protein sequence ID" value="CEL95938.1"/>
    <property type="molecule type" value="Genomic_DNA"/>
</dbReference>
<feature type="region of interest" description="Disordered" evidence="1">
    <location>
        <begin position="573"/>
        <end position="598"/>
    </location>
</feature>
<dbReference type="Proteomes" id="UP000041254">
    <property type="component" value="Unassembled WGS sequence"/>
</dbReference>
<dbReference type="AlphaFoldDB" id="A0A0G4EI63"/>
<accession>A0A0G4EI63</accession>
<evidence type="ECO:0000313" key="2">
    <source>
        <dbReference type="EMBL" id="CEL95938.1"/>
    </source>
</evidence>
<proteinExistence type="predicted"/>
<protein>
    <submittedName>
        <fullName evidence="2">Uncharacterized protein</fullName>
    </submittedName>
</protein>